<dbReference type="InterPro" id="IPR007730">
    <property type="entry name" value="SPOR-like_dom"/>
</dbReference>
<dbReference type="InterPro" id="IPR036680">
    <property type="entry name" value="SPOR-like_sf"/>
</dbReference>
<protein>
    <recommendedName>
        <fullName evidence="3">SPOR domain-containing protein</fullName>
    </recommendedName>
</protein>
<comment type="caution">
    <text evidence="4">The sequence shown here is derived from an EMBL/GenBank/DDBJ whole genome shotgun (WGS) entry which is preliminary data.</text>
</comment>
<dbReference type="Pfam" id="PF05036">
    <property type="entry name" value="SPOR"/>
    <property type="match status" value="1"/>
</dbReference>
<dbReference type="EMBL" id="BSDX01000001">
    <property type="protein sequence ID" value="GLI53415.1"/>
    <property type="molecule type" value="Genomic_DNA"/>
</dbReference>
<name>A0A9W6GG93_9BACT</name>
<evidence type="ECO:0000313" key="5">
    <source>
        <dbReference type="Proteomes" id="UP001144297"/>
    </source>
</evidence>
<reference evidence="4" key="1">
    <citation type="submission" date="2022-12" db="EMBL/GenBank/DDBJ databases">
        <title>Reference genome sequencing for broad-spectrum identification of bacterial and archaeal isolates by mass spectrometry.</title>
        <authorList>
            <person name="Sekiguchi Y."/>
            <person name="Tourlousse D.M."/>
        </authorList>
    </citation>
    <scope>NUCLEOTIDE SEQUENCE</scope>
    <source>
        <strain evidence="4">TSL-P1</strain>
    </source>
</reference>
<evidence type="ECO:0000313" key="4">
    <source>
        <dbReference type="EMBL" id="GLI53415.1"/>
    </source>
</evidence>
<accession>A0A9W6GG93</accession>
<proteinExistence type="predicted"/>
<keyword evidence="2" id="KW-1133">Transmembrane helix</keyword>
<evidence type="ECO:0000256" key="1">
    <source>
        <dbReference type="SAM" id="MobiDB-lite"/>
    </source>
</evidence>
<gene>
    <name evidence="4" type="ORF">TISLANDTSLP1_11080</name>
</gene>
<feature type="region of interest" description="Disordered" evidence="1">
    <location>
        <begin position="67"/>
        <end position="88"/>
    </location>
</feature>
<keyword evidence="2" id="KW-0472">Membrane</keyword>
<keyword evidence="5" id="KW-1185">Reference proteome</keyword>
<dbReference type="Proteomes" id="UP001144297">
    <property type="component" value="Unassembled WGS sequence"/>
</dbReference>
<evidence type="ECO:0000256" key="2">
    <source>
        <dbReference type="SAM" id="Phobius"/>
    </source>
</evidence>
<organism evidence="4 5">
    <name type="scientific">Thermodesulfovibrio yellowstonii</name>
    <dbReference type="NCBI Taxonomy" id="28262"/>
    <lineage>
        <taxon>Bacteria</taxon>
        <taxon>Pseudomonadati</taxon>
        <taxon>Nitrospirota</taxon>
        <taxon>Thermodesulfovibrionia</taxon>
        <taxon>Thermodesulfovibrionales</taxon>
        <taxon>Thermodesulfovibrionaceae</taxon>
        <taxon>Thermodesulfovibrio</taxon>
    </lineage>
</organism>
<feature type="transmembrane region" description="Helical" evidence="2">
    <location>
        <begin position="16"/>
        <end position="39"/>
    </location>
</feature>
<sequence length="205" mass="23504">MKKKGEELIVIHKKTFFLIVFSIAIIGVLVGYTIGYITVPAKEVYVQKTIEPEKTVLPSTFESQLAKKQDNTIQQNQPESSEKESEKENVKIIKEVEAMEKSEVKENKELPKTSKIEKHISKKLTYRKAMYTLQIGAFNEIENAEILMKKLKEAGINAQLVKENLYKIRTGYYRRFTDAQKASEILKSKGFENFIIKISKHSKGG</sequence>
<evidence type="ECO:0000259" key="3">
    <source>
        <dbReference type="Pfam" id="PF05036"/>
    </source>
</evidence>
<dbReference type="AlphaFoldDB" id="A0A9W6GG93"/>
<feature type="domain" description="SPOR" evidence="3">
    <location>
        <begin position="131"/>
        <end position="197"/>
    </location>
</feature>
<dbReference type="GO" id="GO:0042834">
    <property type="term" value="F:peptidoglycan binding"/>
    <property type="evidence" value="ECO:0007669"/>
    <property type="project" value="InterPro"/>
</dbReference>
<dbReference type="SUPFAM" id="SSF110997">
    <property type="entry name" value="Sporulation related repeat"/>
    <property type="match status" value="1"/>
</dbReference>
<dbReference type="Gene3D" id="3.30.70.1070">
    <property type="entry name" value="Sporulation related repeat"/>
    <property type="match status" value="1"/>
</dbReference>
<keyword evidence="2" id="KW-0812">Transmembrane</keyword>